<gene>
    <name evidence="1" type="ORF">NCTC7582_01919</name>
</gene>
<organism evidence="1 2">
    <name type="scientific">Lysinibacillus capsici</name>
    <dbReference type="NCBI Taxonomy" id="2115968"/>
    <lineage>
        <taxon>Bacteria</taxon>
        <taxon>Bacillati</taxon>
        <taxon>Bacillota</taxon>
        <taxon>Bacilli</taxon>
        <taxon>Bacillales</taxon>
        <taxon>Bacillaceae</taxon>
        <taxon>Lysinibacillus</taxon>
    </lineage>
</organism>
<dbReference type="Gene3D" id="1.10.260.40">
    <property type="entry name" value="lambda repressor-like DNA-binding domains"/>
    <property type="match status" value="1"/>
</dbReference>
<dbReference type="Proteomes" id="UP000251431">
    <property type="component" value="Unassembled WGS sequence"/>
</dbReference>
<dbReference type="AlphaFoldDB" id="A0A2X0Z861"/>
<evidence type="ECO:0000313" key="1">
    <source>
        <dbReference type="EMBL" id="SPT98761.1"/>
    </source>
</evidence>
<proteinExistence type="predicted"/>
<dbReference type="RefSeq" id="WP_112117130.1">
    <property type="nucleotide sequence ID" value="NZ_JBCEYD010000002.1"/>
</dbReference>
<dbReference type="SUPFAM" id="SSF47413">
    <property type="entry name" value="lambda repressor-like DNA-binding domains"/>
    <property type="match status" value="1"/>
</dbReference>
<name>A0A2X0Z861_9BACI</name>
<sequence>MPETMEARRRILEYKESKNMTYEQLGLMVNKTPVYVQEVLTGKKTGPRANELVLKIIQVFGIR</sequence>
<accession>A0A2X0Z861</accession>
<reference evidence="1 2" key="1">
    <citation type="submission" date="2018-06" db="EMBL/GenBank/DDBJ databases">
        <authorList>
            <consortium name="Pathogen Informatics"/>
            <person name="Doyle S."/>
        </authorList>
    </citation>
    <scope>NUCLEOTIDE SEQUENCE [LARGE SCALE GENOMIC DNA]</scope>
    <source>
        <strain evidence="1 2">NCTC7582</strain>
    </source>
</reference>
<protein>
    <submittedName>
        <fullName evidence="1">Uncharacterized protein</fullName>
    </submittedName>
</protein>
<dbReference type="InterPro" id="IPR010982">
    <property type="entry name" value="Lambda_DNA-bd_dom_sf"/>
</dbReference>
<dbReference type="EMBL" id="UAQE01000001">
    <property type="protein sequence ID" value="SPT98761.1"/>
    <property type="molecule type" value="Genomic_DNA"/>
</dbReference>
<dbReference type="GO" id="GO:0003677">
    <property type="term" value="F:DNA binding"/>
    <property type="evidence" value="ECO:0007669"/>
    <property type="project" value="InterPro"/>
</dbReference>
<evidence type="ECO:0000313" key="2">
    <source>
        <dbReference type="Proteomes" id="UP000251431"/>
    </source>
</evidence>